<keyword evidence="9" id="KW-1133">Transmembrane helix</keyword>
<protein>
    <submittedName>
        <fullName evidence="11">Cell death-inducing p53-target protein 1-like</fullName>
    </submittedName>
</protein>
<dbReference type="Proteomes" id="UP000693946">
    <property type="component" value="Linkage Group LG19"/>
</dbReference>
<comment type="caution">
    <text evidence="11">The sequence shown here is derived from an EMBL/GenBank/DDBJ whole genome shotgun (WGS) entry which is preliminary data.</text>
</comment>
<dbReference type="PROSITE" id="PS51837">
    <property type="entry name" value="LITAF"/>
    <property type="match status" value="1"/>
</dbReference>
<dbReference type="InterPro" id="IPR037519">
    <property type="entry name" value="LITAF_fam"/>
</dbReference>
<dbReference type="EMBL" id="JAGKHQ010000011">
    <property type="protein sequence ID" value="KAG7505498.1"/>
    <property type="molecule type" value="Genomic_DNA"/>
</dbReference>
<dbReference type="PANTHER" id="PTHR23292:SF48">
    <property type="entry name" value="LIPOPOLYSACCHARIDE-INDUCED TUMOR NECROSIS FACTOR-ALPHA FACTOR HOMOLOG-RELATED"/>
    <property type="match status" value="1"/>
</dbReference>
<dbReference type="GO" id="GO:0098560">
    <property type="term" value="C:cytoplasmic side of late endosome membrane"/>
    <property type="evidence" value="ECO:0007669"/>
    <property type="project" value="TreeGrafter"/>
</dbReference>
<feature type="domain" description="LITAF" evidence="10">
    <location>
        <begin position="92"/>
        <end position="175"/>
    </location>
</feature>
<evidence type="ECO:0000313" key="12">
    <source>
        <dbReference type="Proteomes" id="UP000693946"/>
    </source>
</evidence>
<reference evidence="11 12" key="1">
    <citation type="journal article" date="2021" name="Sci. Rep.">
        <title>Chromosome anchoring in Senegalese sole (Solea senegalensis) reveals sex-associated markers and genome rearrangements in flatfish.</title>
        <authorList>
            <person name="Guerrero-Cozar I."/>
            <person name="Gomez-Garrido J."/>
            <person name="Berbel C."/>
            <person name="Martinez-Blanch J.F."/>
            <person name="Alioto T."/>
            <person name="Claros M.G."/>
            <person name="Gagnaire P.A."/>
            <person name="Manchado M."/>
        </authorList>
    </citation>
    <scope>NUCLEOTIDE SEQUENCE [LARGE SCALE GENOMIC DNA]</scope>
    <source>
        <strain evidence="11">Sse05_10M</strain>
    </source>
</reference>
<feature type="compositionally biased region" description="Basic and acidic residues" evidence="8">
    <location>
        <begin position="10"/>
        <end position="28"/>
    </location>
</feature>
<evidence type="ECO:0000256" key="6">
    <source>
        <dbReference type="ARBA" id="ARBA00022833"/>
    </source>
</evidence>
<keyword evidence="6" id="KW-0862">Zinc</keyword>
<evidence type="ECO:0000256" key="3">
    <source>
        <dbReference type="ARBA" id="ARBA00004630"/>
    </source>
</evidence>
<gene>
    <name evidence="11" type="ORF">JOB18_033102</name>
</gene>
<dbReference type="GO" id="GO:0098574">
    <property type="term" value="C:cytoplasmic side of lysosomal membrane"/>
    <property type="evidence" value="ECO:0007669"/>
    <property type="project" value="TreeGrafter"/>
</dbReference>
<evidence type="ECO:0000256" key="9">
    <source>
        <dbReference type="SAM" id="Phobius"/>
    </source>
</evidence>
<feature type="region of interest" description="Disordered" evidence="8">
    <location>
        <begin position="1"/>
        <end position="86"/>
    </location>
</feature>
<organism evidence="11 12">
    <name type="scientific">Solea senegalensis</name>
    <name type="common">Senegalese sole</name>
    <dbReference type="NCBI Taxonomy" id="28829"/>
    <lineage>
        <taxon>Eukaryota</taxon>
        <taxon>Metazoa</taxon>
        <taxon>Chordata</taxon>
        <taxon>Craniata</taxon>
        <taxon>Vertebrata</taxon>
        <taxon>Euteleostomi</taxon>
        <taxon>Actinopterygii</taxon>
        <taxon>Neopterygii</taxon>
        <taxon>Teleostei</taxon>
        <taxon>Neoteleostei</taxon>
        <taxon>Acanthomorphata</taxon>
        <taxon>Carangaria</taxon>
        <taxon>Pleuronectiformes</taxon>
        <taxon>Pleuronectoidei</taxon>
        <taxon>Soleidae</taxon>
        <taxon>Solea</taxon>
    </lineage>
</organism>
<keyword evidence="7 9" id="KW-0472">Membrane</keyword>
<evidence type="ECO:0000313" key="11">
    <source>
        <dbReference type="EMBL" id="KAG7505498.1"/>
    </source>
</evidence>
<evidence type="ECO:0000256" key="4">
    <source>
        <dbReference type="ARBA" id="ARBA00005975"/>
    </source>
</evidence>
<accession>A0AAV6RLP9</accession>
<comment type="subcellular location">
    <subcellularLocation>
        <location evidence="1">Endosome membrane</location>
        <topology evidence="1">Peripheral membrane protein</topology>
        <orientation evidence="1">Cytoplasmic side</orientation>
    </subcellularLocation>
    <subcellularLocation>
        <location evidence="2">Late endosome membrane</location>
    </subcellularLocation>
    <subcellularLocation>
        <location evidence="3">Lysosome membrane</location>
        <topology evidence="3">Peripheral membrane protein</topology>
        <orientation evidence="3">Cytoplasmic side</orientation>
    </subcellularLocation>
</comment>
<keyword evidence="9" id="KW-0812">Transmembrane</keyword>
<feature type="transmembrane region" description="Helical" evidence="9">
    <location>
        <begin position="129"/>
        <end position="153"/>
    </location>
</feature>
<evidence type="ECO:0000256" key="2">
    <source>
        <dbReference type="ARBA" id="ARBA00004414"/>
    </source>
</evidence>
<evidence type="ECO:0000256" key="8">
    <source>
        <dbReference type="SAM" id="MobiDB-lite"/>
    </source>
</evidence>
<feature type="compositionally biased region" description="Pro residues" evidence="8">
    <location>
        <begin position="65"/>
        <end position="86"/>
    </location>
</feature>
<dbReference type="SMART" id="SM00714">
    <property type="entry name" value="LITAF"/>
    <property type="match status" value="1"/>
</dbReference>
<dbReference type="GO" id="GO:0008270">
    <property type="term" value="F:zinc ion binding"/>
    <property type="evidence" value="ECO:0007669"/>
    <property type="project" value="TreeGrafter"/>
</dbReference>
<proteinExistence type="inferred from homology"/>
<evidence type="ECO:0000259" key="10">
    <source>
        <dbReference type="PROSITE" id="PS51837"/>
    </source>
</evidence>
<dbReference type="GO" id="GO:0005634">
    <property type="term" value="C:nucleus"/>
    <property type="evidence" value="ECO:0007669"/>
    <property type="project" value="TreeGrafter"/>
</dbReference>
<dbReference type="PANTHER" id="PTHR23292">
    <property type="entry name" value="LIPOPOLYSACCHARIDE-INDUCED TUMOR NECROSIS FACTOR-ALPHA FACTOR"/>
    <property type="match status" value="1"/>
</dbReference>
<keyword evidence="12" id="KW-1185">Reference proteome</keyword>
<evidence type="ECO:0000256" key="5">
    <source>
        <dbReference type="ARBA" id="ARBA00022723"/>
    </source>
</evidence>
<dbReference type="AlphaFoldDB" id="A0AAV6RLP9"/>
<name>A0AAV6RLP9_SOLSE</name>
<sequence length="176" mass="19027">MESERPGGSWREHFIGEKSQSENLKMEKGYPPNESAPPYPGPPMNYGAPYPPQGYPSAPPAGYSPVPPPPGYSHAPPPAGYSPAAPPPGSYQGVTHVIMRPALHDIPGQTLCPHCSQTVVTRTEHTPGLLTWAICGGLALFGCFICCCIPFCIDSCQDVEHRCPSCNKTVYIYKRM</sequence>
<keyword evidence="5" id="KW-0479">Metal-binding</keyword>
<evidence type="ECO:0000256" key="1">
    <source>
        <dbReference type="ARBA" id="ARBA00004125"/>
    </source>
</evidence>
<comment type="similarity">
    <text evidence="4">Belongs to the CDIP1/LITAF family.</text>
</comment>
<evidence type="ECO:0000256" key="7">
    <source>
        <dbReference type="ARBA" id="ARBA00023136"/>
    </source>
</evidence>
<feature type="compositionally biased region" description="Pro residues" evidence="8">
    <location>
        <begin position="34"/>
        <end position="59"/>
    </location>
</feature>
<dbReference type="InterPro" id="IPR006629">
    <property type="entry name" value="LITAF"/>
</dbReference>
<dbReference type="Pfam" id="PF10601">
    <property type="entry name" value="zf-LITAF-like"/>
    <property type="match status" value="1"/>
</dbReference>